<protein>
    <submittedName>
        <fullName evidence="2">Uncharacterized protein</fullName>
    </submittedName>
</protein>
<feature type="compositionally biased region" description="Basic and acidic residues" evidence="1">
    <location>
        <begin position="161"/>
        <end position="172"/>
    </location>
</feature>
<reference evidence="2" key="1">
    <citation type="journal article" date="2022" name="Int. J. Mol. Sci.">
        <title>Draft Genome of Tanacetum Coccineum: Genomic Comparison of Closely Related Tanacetum-Family Plants.</title>
        <authorList>
            <person name="Yamashiro T."/>
            <person name="Shiraishi A."/>
            <person name="Nakayama K."/>
            <person name="Satake H."/>
        </authorList>
    </citation>
    <scope>NUCLEOTIDE SEQUENCE</scope>
</reference>
<feature type="compositionally biased region" description="Basic residues" evidence="1">
    <location>
        <begin position="184"/>
        <end position="193"/>
    </location>
</feature>
<dbReference type="Proteomes" id="UP001151760">
    <property type="component" value="Unassembled WGS sequence"/>
</dbReference>
<gene>
    <name evidence="2" type="ORF">Tco_1030376</name>
</gene>
<feature type="compositionally biased region" description="Basic and acidic residues" evidence="1">
    <location>
        <begin position="133"/>
        <end position="151"/>
    </location>
</feature>
<reference evidence="2" key="2">
    <citation type="submission" date="2022-01" db="EMBL/GenBank/DDBJ databases">
        <authorList>
            <person name="Yamashiro T."/>
            <person name="Shiraishi A."/>
            <person name="Satake H."/>
            <person name="Nakayama K."/>
        </authorList>
    </citation>
    <scope>NUCLEOTIDE SEQUENCE</scope>
</reference>
<proteinExistence type="predicted"/>
<evidence type="ECO:0000313" key="3">
    <source>
        <dbReference type="Proteomes" id="UP001151760"/>
    </source>
</evidence>
<keyword evidence="3" id="KW-1185">Reference proteome</keyword>
<comment type="caution">
    <text evidence="2">The sequence shown here is derived from an EMBL/GenBank/DDBJ whole genome shotgun (WGS) entry which is preliminary data.</text>
</comment>
<evidence type="ECO:0000313" key="2">
    <source>
        <dbReference type="EMBL" id="GJT71090.1"/>
    </source>
</evidence>
<accession>A0ABQ5G619</accession>
<organism evidence="2 3">
    <name type="scientific">Tanacetum coccineum</name>
    <dbReference type="NCBI Taxonomy" id="301880"/>
    <lineage>
        <taxon>Eukaryota</taxon>
        <taxon>Viridiplantae</taxon>
        <taxon>Streptophyta</taxon>
        <taxon>Embryophyta</taxon>
        <taxon>Tracheophyta</taxon>
        <taxon>Spermatophyta</taxon>
        <taxon>Magnoliopsida</taxon>
        <taxon>eudicotyledons</taxon>
        <taxon>Gunneridae</taxon>
        <taxon>Pentapetalae</taxon>
        <taxon>asterids</taxon>
        <taxon>campanulids</taxon>
        <taxon>Asterales</taxon>
        <taxon>Asteraceae</taxon>
        <taxon>Asteroideae</taxon>
        <taxon>Anthemideae</taxon>
        <taxon>Anthemidinae</taxon>
        <taxon>Tanacetum</taxon>
    </lineage>
</organism>
<sequence length="193" mass="21845">MKEIIKEQVQAQVSKIMPKIEKYITESLGAEVLVRSTNQPQTSYVVAASLLEFELNKILIDEMEENKSINNQISRDDQDKDEDTSAGSNRGSKRRRSRKEVESSKELTHKESNCTSSSKGASRSQPKSLGKSAHAEEHGQKVYDLEEHSHQEFNTGDDNEIPVREILEDARQRNPPSSPTLVRAWHKTKTANK</sequence>
<feature type="compositionally biased region" description="Polar residues" evidence="1">
    <location>
        <begin position="113"/>
        <end position="127"/>
    </location>
</feature>
<dbReference type="EMBL" id="BQNB010018139">
    <property type="protein sequence ID" value="GJT71090.1"/>
    <property type="molecule type" value="Genomic_DNA"/>
</dbReference>
<feature type="region of interest" description="Disordered" evidence="1">
    <location>
        <begin position="69"/>
        <end position="193"/>
    </location>
</feature>
<evidence type="ECO:0000256" key="1">
    <source>
        <dbReference type="SAM" id="MobiDB-lite"/>
    </source>
</evidence>
<name>A0ABQ5G619_9ASTR</name>
<feature type="compositionally biased region" description="Basic and acidic residues" evidence="1">
    <location>
        <begin position="99"/>
        <end position="112"/>
    </location>
</feature>